<proteinExistence type="predicted"/>
<dbReference type="AlphaFoldDB" id="A0A146K1P9"/>
<reference evidence="2" key="1">
    <citation type="submission" date="2015-07" db="EMBL/GenBank/DDBJ databases">
        <title>Adaptation to a free-living lifestyle via gene acquisitions in the diplomonad Trepomonas sp. PC1.</title>
        <authorList>
            <person name="Xu F."/>
            <person name="Jerlstrom-Hultqvist J."/>
            <person name="Kolisko M."/>
            <person name="Simpson A.G.B."/>
            <person name="Roger A.J."/>
            <person name="Svard S.G."/>
            <person name="Andersson J.O."/>
        </authorList>
    </citation>
    <scope>NUCLEOTIDE SEQUENCE</scope>
    <source>
        <strain evidence="2">PC1</strain>
    </source>
</reference>
<gene>
    <name evidence="2" type="ORF">TPC1_30660</name>
</gene>
<protein>
    <submittedName>
        <fullName evidence="2">Uncharacterized protein</fullName>
    </submittedName>
</protein>
<evidence type="ECO:0000256" key="1">
    <source>
        <dbReference type="SAM" id="MobiDB-lite"/>
    </source>
</evidence>
<evidence type="ECO:0000313" key="2">
    <source>
        <dbReference type="EMBL" id="JAP89845.1"/>
    </source>
</evidence>
<dbReference type="EMBL" id="GDID01006761">
    <property type="protein sequence ID" value="JAP89845.1"/>
    <property type="molecule type" value="Transcribed_RNA"/>
</dbReference>
<feature type="compositionally biased region" description="Low complexity" evidence="1">
    <location>
        <begin position="419"/>
        <end position="436"/>
    </location>
</feature>
<organism evidence="2">
    <name type="scientific">Trepomonas sp. PC1</name>
    <dbReference type="NCBI Taxonomy" id="1076344"/>
    <lineage>
        <taxon>Eukaryota</taxon>
        <taxon>Metamonada</taxon>
        <taxon>Diplomonadida</taxon>
        <taxon>Hexamitidae</taxon>
        <taxon>Hexamitinae</taxon>
        <taxon>Trepomonas</taxon>
    </lineage>
</organism>
<feature type="region of interest" description="Disordered" evidence="1">
    <location>
        <begin position="419"/>
        <end position="438"/>
    </location>
</feature>
<sequence>MTIPNRLQLIEQALKWELSYHHLVDSNFTKNALIEGTLTLDVLQNQYPKIQRLKATKEEIRGFLMKNQNIQIDEHEAIRIPDLRSTLQNFNPQHHTIQIFGIQEQNFKDEDRDSLILKVLGFDHVNISKNKLLNSLQNVIFAKYDDYSYVKQILDKFEVHKLNQQKLDTCYKIKQDGEIDSGLIQKLKDNVQVMKLHNLQQLINRYDPNTQKQVQQIQQAFWDQSQSNLIQNALQSCEQITFELLKQQFDFMKDLSDGKISELLNKCKILEYKDQIVTFKCRFFLKVIGLTDDQIDISKIIENKTKIKPNYTVFEYTFDNQQNKQIHLLQHTRLFFKDEADQKTVYEQYGSALTTPTDKVKILNEQNLVNIEQFDENVIQNNLIVLKYKPFQCQDNIQQTIITENVSQQAQQSVMNNAQRNNSNYNSNYSTSNLQSDQTHVTNPTLDCSIIQTQVTCINEFSNDDNSVDQNFFEDEEFKKQKK</sequence>
<name>A0A146K1P9_9EUKA</name>
<accession>A0A146K1P9</accession>